<evidence type="ECO:0000313" key="1">
    <source>
        <dbReference type="EMBL" id="NME08991.1"/>
    </source>
</evidence>
<organism evidence="1 2">
    <name type="scientific">Paraclostridium bifermentans</name>
    <name type="common">Clostridium bifermentans</name>
    <dbReference type="NCBI Taxonomy" id="1490"/>
    <lineage>
        <taxon>Bacteria</taxon>
        <taxon>Bacillati</taxon>
        <taxon>Bacillota</taxon>
        <taxon>Clostridia</taxon>
        <taxon>Peptostreptococcales</taxon>
        <taxon>Peptostreptococcaceae</taxon>
        <taxon>Paraclostridium</taxon>
    </lineage>
</organism>
<sequence>MNKYIDYKFYQEVFGGKLSSEDFSVYEFKARKFIDTITFNRVNEINLNDDIKMAACITLEKLKKYDDEVSFKSSESVGKRSVSYSESLVEKFKENLYAEISIYLPKGLLYRGV</sequence>
<protein>
    <submittedName>
        <fullName evidence="1">Uncharacterized protein</fullName>
    </submittedName>
</protein>
<name>A0AA44DK47_PARBF</name>
<dbReference type="RefSeq" id="WP_168931565.1">
    <property type="nucleotide sequence ID" value="NZ_JABAFD010000002.1"/>
</dbReference>
<evidence type="ECO:0000313" key="2">
    <source>
        <dbReference type="Proteomes" id="UP000573963"/>
    </source>
</evidence>
<dbReference type="EMBL" id="JABAFD010000002">
    <property type="protein sequence ID" value="NME08991.1"/>
    <property type="molecule type" value="Genomic_DNA"/>
</dbReference>
<comment type="caution">
    <text evidence="1">The sequence shown here is derived from an EMBL/GenBank/DDBJ whole genome shotgun (WGS) entry which is preliminary data.</text>
</comment>
<proteinExistence type="predicted"/>
<dbReference type="Proteomes" id="UP000573963">
    <property type="component" value="Unassembled WGS sequence"/>
</dbReference>
<accession>A0AA44DK47</accession>
<reference evidence="1 2" key="1">
    <citation type="submission" date="2020-04" db="EMBL/GenBank/DDBJ databases">
        <authorList>
            <person name="Hitch T.C.A."/>
            <person name="Wylensek D."/>
            <person name="Clavel T."/>
        </authorList>
    </citation>
    <scope>NUCLEOTIDE SEQUENCE [LARGE SCALE GENOMIC DNA]</scope>
    <source>
        <strain evidence="1 2">Med78_4-601-WT-2</strain>
    </source>
</reference>
<gene>
    <name evidence="1" type="ORF">HF875_05635</name>
</gene>
<dbReference type="AlphaFoldDB" id="A0AA44DK47"/>